<gene>
    <name evidence="3" type="ORF">PAECIP111893_00084</name>
</gene>
<comment type="caution">
    <text evidence="3">The sequence shown here is derived from an EMBL/GenBank/DDBJ whole genome shotgun (WGS) entry which is preliminary data.</text>
</comment>
<keyword evidence="1" id="KW-0812">Transmembrane</keyword>
<keyword evidence="1" id="KW-1133">Transmembrane helix</keyword>
<protein>
    <recommendedName>
        <fullName evidence="2">CAAX prenyl protease 2/Lysostaphin resistance protein A-like domain-containing protein</fullName>
    </recommendedName>
</protein>
<evidence type="ECO:0000313" key="4">
    <source>
        <dbReference type="Proteomes" id="UP000838686"/>
    </source>
</evidence>
<dbReference type="RefSeq" id="WP_236338248.1">
    <property type="nucleotide sequence ID" value="NZ_CAKMMF010000001.1"/>
</dbReference>
<feature type="domain" description="CAAX prenyl protease 2/Lysostaphin resistance protein A-like" evidence="2">
    <location>
        <begin position="402"/>
        <end position="494"/>
    </location>
</feature>
<accession>A0ABM9BMN8</accession>
<name>A0ABM9BMN8_9BACL</name>
<feature type="transmembrane region" description="Helical" evidence="1">
    <location>
        <begin position="12"/>
        <end position="31"/>
    </location>
</feature>
<dbReference type="Proteomes" id="UP000838686">
    <property type="component" value="Unassembled WGS sequence"/>
</dbReference>
<dbReference type="InterPro" id="IPR003675">
    <property type="entry name" value="Rce1/LyrA-like_dom"/>
</dbReference>
<sequence length="554" mass="62352">MNPYNKLQPNWTLYSIFAAIGIVIYIVIQVLPATAQSFFESDTGGQIIEKSDAQQAADDFVRSHFDLQPLGTHAVHQSDSLLYGYLSKEELFDRYDRDYDQAFPTDTFQVNTVMPDDSMLFIYVHMETGKVVSWNWGEASYAAVPGTKEQLEAAIAFAKEQGFKEADLDVHKHNALNGTVWLKPKGAAIGEAELMLEIRSQQIDDGSIVITKYKPAFIAPKDYEHYVDQQSTLAMWLSYGGYLFLTFVLFVLAVIYAILYRKHTSFVRGILLTLIFLGFYAVNNFNMIDGILAGSGEDTIADEGAIIAITLIITTIFTFLLAVSVYFSLVGGDGLWRSTGRTLWPRFREAGYGDHVWRSMWLGYLAAFMLLGLQTVIFIIWTSMTGAWATSDVTQSPYNLSIPWLLPLLAWCAAISEEAIYRLFGIGLMKKWFKNTFVAALIPTVIWALGHVTYPIFPATTRLVELTILGLIFSFLFLRYGFITAVFTHAIFNSVMMAISLMFMGSLGNILWGIFYILLPIPIAWLIRLWDNRAARNRPQPLSPSLDKDPNPAT</sequence>
<feature type="transmembrane region" description="Helical" evidence="1">
    <location>
        <begin position="432"/>
        <end position="450"/>
    </location>
</feature>
<evidence type="ECO:0000259" key="2">
    <source>
        <dbReference type="Pfam" id="PF02517"/>
    </source>
</evidence>
<feature type="transmembrane region" description="Helical" evidence="1">
    <location>
        <begin position="361"/>
        <end position="381"/>
    </location>
</feature>
<feature type="transmembrane region" description="Helical" evidence="1">
    <location>
        <begin position="236"/>
        <end position="259"/>
    </location>
</feature>
<feature type="transmembrane region" description="Helical" evidence="1">
    <location>
        <begin position="266"/>
        <end position="285"/>
    </location>
</feature>
<evidence type="ECO:0000256" key="1">
    <source>
        <dbReference type="SAM" id="Phobius"/>
    </source>
</evidence>
<reference evidence="3" key="1">
    <citation type="submission" date="2022-01" db="EMBL/GenBank/DDBJ databases">
        <authorList>
            <person name="Criscuolo A."/>
        </authorList>
    </citation>
    <scope>NUCLEOTIDE SEQUENCE</scope>
    <source>
        <strain evidence="3">CIP111893</strain>
    </source>
</reference>
<feature type="transmembrane region" description="Helical" evidence="1">
    <location>
        <begin position="401"/>
        <end position="420"/>
    </location>
</feature>
<proteinExistence type="predicted"/>
<feature type="transmembrane region" description="Helical" evidence="1">
    <location>
        <begin position="305"/>
        <end position="329"/>
    </location>
</feature>
<organism evidence="3 4">
    <name type="scientific">Paenibacillus plantiphilus</name>
    <dbReference type="NCBI Taxonomy" id="2905650"/>
    <lineage>
        <taxon>Bacteria</taxon>
        <taxon>Bacillati</taxon>
        <taxon>Bacillota</taxon>
        <taxon>Bacilli</taxon>
        <taxon>Bacillales</taxon>
        <taxon>Paenibacillaceae</taxon>
        <taxon>Paenibacillus</taxon>
    </lineage>
</organism>
<feature type="transmembrane region" description="Helical" evidence="1">
    <location>
        <begin position="510"/>
        <end position="530"/>
    </location>
</feature>
<keyword evidence="4" id="KW-1185">Reference proteome</keyword>
<keyword evidence="1" id="KW-0472">Membrane</keyword>
<evidence type="ECO:0000313" key="3">
    <source>
        <dbReference type="EMBL" id="CAH1190000.1"/>
    </source>
</evidence>
<dbReference type="Pfam" id="PF02517">
    <property type="entry name" value="Rce1-like"/>
    <property type="match status" value="1"/>
</dbReference>
<dbReference type="EMBL" id="CAKMMF010000001">
    <property type="protein sequence ID" value="CAH1190000.1"/>
    <property type="molecule type" value="Genomic_DNA"/>
</dbReference>